<dbReference type="AlphaFoldDB" id="I0GRW1"/>
<dbReference type="Proteomes" id="UP000007887">
    <property type="component" value="Chromosome"/>
</dbReference>
<organism evidence="1 2">
    <name type="scientific">Selenomonas ruminantium subsp. lactilytica (strain NBRC 103574 / TAM6421)</name>
    <dbReference type="NCBI Taxonomy" id="927704"/>
    <lineage>
        <taxon>Bacteria</taxon>
        <taxon>Bacillati</taxon>
        <taxon>Bacillota</taxon>
        <taxon>Negativicutes</taxon>
        <taxon>Selenomonadales</taxon>
        <taxon>Selenomonadaceae</taxon>
        <taxon>Selenomonas</taxon>
    </lineage>
</organism>
<dbReference type="EMBL" id="AP012292">
    <property type="protein sequence ID" value="BAL83498.1"/>
    <property type="molecule type" value="Genomic_DNA"/>
</dbReference>
<dbReference type="KEGG" id="sri:SELR_17900"/>
<reference evidence="1 2" key="1">
    <citation type="submission" date="2011-10" db="EMBL/GenBank/DDBJ databases">
        <title>Whole genome sequence of Selenomonas ruminantium subsp. lactilytica TAM6421.</title>
        <authorList>
            <person name="Oguchi A."/>
            <person name="Ankai A."/>
            <person name="Kaneko J."/>
            <person name="Yamada-Narita S."/>
            <person name="Fukui S."/>
            <person name="Takahashi M."/>
            <person name="Onodera T."/>
            <person name="Kojima S."/>
            <person name="Fushimi T."/>
            <person name="Abe N."/>
            <person name="Kamio Y."/>
            <person name="Yamazaki S."/>
            <person name="Fujita N."/>
        </authorList>
    </citation>
    <scope>NUCLEOTIDE SEQUENCE [LARGE SCALE GENOMIC DNA]</scope>
    <source>
        <strain evidence="2">NBRC 103574 / TAM6421</strain>
    </source>
</reference>
<accession>I0GRW1</accession>
<dbReference type="RefSeq" id="WP_014424929.1">
    <property type="nucleotide sequence ID" value="NC_017068.1"/>
</dbReference>
<proteinExistence type="predicted"/>
<evidence type="ECO:0000313" key="1">
    <source>
        <dbReference type="EMBL" id="BAL83498.1"/>
    </source>
</evidence>
<gene>
    <name evidence="1" type="ordered locus">SELR_17900</name>
</gene>
<dbReference type="PATRIC" id="fig|927704.6.peg.1852"/>
<name>I0GRW1_SELRL</name>
<evidence type="ECO:0000313" key="2">
    <source>
        <dbReference type="Proteomes" id="UP000007887"/>
    </source>
</evidence>
<dbReference type="HOGENOM" id="CLU_1199110_0_0_9"/>
<protein>
    <submittedName>
        <fullName evidence="1">Uncharacterized protein</fullName>
    </submittedName>
</protein>
<sequence length="231" mass="26716">MGDYAYRKSDNERIKIGTCGAMYYLTFDQWANGEVYGEDANGIAEYLEHMTFRLPLASEKDVKAGDFEFYGYSGAKPLRVYCKKYKDKEEKEVTDFYKELRKFCLDNPYNIKMTKTLGKRQGYSWDERTGIYVNAPCYHGFIPDEPPKGVGYNGFNPHVLAIEGVGIRHGEARVIMCCVACEHTVCSLNLKDLVQNFGCFYESTEDWEYLIDRLMFMDKWAKEHCAEKEVG</sequence>
<dbReference type="OrthoDB" id="758462at2"/>